<dbReference type="Gene3D" id="1.10.10.1320">
    <property type="entry name" value="Anti-sigma factor, zinc-finger domain"/>
    <property type="match status" value="1"/>
</dbReference>
<dbReference type="EMBL" id="JAAUVV010000015">
    <property type="protein sequence ID" value="NJJ04293.1"/>
    <property type="molecule type" value="Genomic_DNA"/>
</dbReference>
<sequence>MYDRVSTVVARRCASRWRSKPSTAPPRRNLSAPGSREGVGAVTRFNSTDHLNPEAIAAYVDGELSKAATVRAERHLRLCGECCEEVQAQRGTSQRLQVCNSSDMHAPASLVERLAMLCDEDVTDTPETPKGIRSRVESAIRSLTHRE</sequence>
<feature type="region of interest" description="Disordered" evidence="3">
    <location>
        <begin position="16"/>
        <end position="38"/>
    </location>
</feature>
<evidence type="ECO:0000256" key="2">
    <source>
        <dbReference type="ARBA" id="ARBA00023163"/>
    </source>
</evidence>
<protein>
    <submittedName>
        <fullName evidence="5">Zf-HC2 domain-containing protein</fullName>
    </submittedName>
</protein>
<dbReference type="AlphaFoldDB" id="A0AAP7CD75"/>
<dbReference type="InterPro" id="IPR027383">
    <property type="entry name" value="Znf_put"/>
</dbReference>
<dbReference type="Pfam" id="PF13490">
    <property type="entry name" value="zf-HC2"/>
    <property type="match status" value="1"/>
</dbReference>
<evidence type="ECO:0000259" key="4">
    <source>
        <dbReference type="Pfam" id="PF13490"/>
    </source>
</evidence>
<organism evidence="5 6">
    <name type="scientific">Corynebacterium coyleae</name>
    <dbReference type="NCBI Taxonomy" id="53374"/>
    <lineage>
        <taxon>Bacteria</taxon>
        <taxon>Bacillati</taxon>
        <taxon>Actinomycetota</taxon>
        <taxon>Actinomycetes</taxon>
        <taxon>Mycobacteriales</taxon>
        <taxon>Corynebacteriaceae</taxon>
        <taxon>Corynebacterium</taxon>
    </lineage>
</organism>
<name>A0AAP7CD75_9CORY</name>
<dbReference type="Proteomes" id="UP000591626">
    <property type="component" value="Unassembled WGS sequence"/>
</dbReference>
<evidence type="ECO:0000313" key="6">
    <source>
        <dbReference type="Proteomes" id="UP000591626"/>
    </source>
</evidence>
<keyword evidence="1" id="KW-0805">Transcription regulation</keyword>
<evidence type="ECO:0000313" key="5">
    <source>
        <dbReference type="EMBL" id="NJJ04293.1"/>
    </source>
</evidence>
<dbReference type="InterPro" id="IPR041916">
    <property type="entry name" value="Anti_sigma_zinc_sf"/>
</dbReference>
<evidence type="ECO:0000256" key="3">
    <source>
        <dbReference type="SAM" id="MobiDB-lite"/>
    </source>
</evidence>
<comment type="caution">
    <text evidence="5">The sequence shown here is derived from an EMBL/GenBank/DDBJ whole genome shotgun (WGS) entry which is preliminary data.</text>
</comment>
<reference evidence="5 6" key="1">
    <citation type="submission" date="2020-03" db="EMBL/GenBank/DDBJ databases">
        <title>Draft genome sequences of bacterial isolates from the female urobiome.</title>
        <authorList>
            <person name="Miller-Ensminger T."/>
            <person name="Wolfe A.J."/>
            <person name="Putonti C."/>
        </authorList>
    </citation>
    <scope>NUCLEOTIDE SEQUENCE [LARGE SCALE GENOMIC DNA]</scope>
    <source>
        <strain evidence="5 6">UMB8490</strain>
    </source>
</reference>
<accession>A0AAP7CD75</accession>
<proteinExistence type="predicted"/>
<feature type="domain" description="Putative zinc-finger" evidence="4">
    <location>
        <begin position="54"/>
        <end position="82"/>
    </location>
</feature>
<evidence type="ECO:0000256" key="1">
    <source>
        <dbReference type="ARBA" id="ARBA00023015"/>
    </source>
</evidence>
<keyword evidence="2" id="KW-0804">Transcription</keyword>
<gene>
    <name evidence="5" type="ORF">HC138_08030</name>
</gene>